<evidence type="ECO:0000313" key="8">
    <source>
        <dbReference type="EMBL" id="QIP40037.1"/>
    </source>
</evidence>
<dbReference type="HAMAP" id="MF_01080">
    <property type="entry name" value="TruB_bact"/>
    <property type="match status" value="1"/>
</dbReference>
<dbReference type="InterPro" id="IPR000182">
    <property type="entry name" value="GNAT_dom"/>
</dbReference>
<dbReference type="SUPFAM" id="SSF55729">
    <property type="entry name" value="Acyl-CoA N-acyltransferases (Nat)"/>
    <property type="match status" value="1"/>
</dbReference>
<organism evidence="8 9">
    <name type="scientific">Rhodococcus erythropolis</name>
    <name type="common">Arthrobacter picolinophilus</name>
    <dbReference type="NCBI Taxonomy" id="1833"/>
    <lineage>
        <taxon>Bacteria</taxon>
        <taxon>Bacillati</taxon>
        <taxon>Actinomycetota</taxon>
        <taxon>Actinomycetes</taxon>
        <taxon>Mycobacteriales</taxon>
        <taxon>Nocardiaceae</taxon>
        <taxon>Rhodococcus</taxon>
        <taxon>Rhodococcus erythropolis group</taxon>
    </lineage>
</organism>
<evidence type="ECO:0000259" key="7">
    <source>
        <dbReference type="PROSITE" id="PS51186"/>
    </source>
</evidence>
<feature type="compositionally biased region" description="Basic and acidic residues" evidence="6">
    <location>
        <begin position="274"/>
        <end position="283"/>
    </location>
</feature>
<dbReference type="Pfam" id="PF01509">
    <property type="entry name" value="TruB_N"/>
    <property type="match status" value="1"/>
</dbReference>
<dbReference type="FunFam" id="3.30.2350.10:FF:000011">
    <property type="entry name" value="tRNA pseudouridine synthase B"/>
    <property type="match status" value="1"/>
</dbReference>
<evidence type="ECO:0000313" key="9">
    <source>
        <dbReference type="Proteomes" id="UP000502345"/>
    </source>
</evidence>
<dbReference type="GO" id="GO:0160148">
    <property type="term" value="F:tRNA pseudouridine(55) synthase activity"/>
    <property type="evidence" value="ECO:0007669"/>
    <property type="project" value="UniProtKB-EC"/>
</dbReference>
<dbReference type="GO" id="GO:0016747">
    <property type="term" value="F:acyltransferase activity, transferring groups other than amino-acyl groups"/>
    <property type="evidence" value="ECO:0007669"/>
    <property type="project" value="InterPro"/>
</dbReference>
<feature type="active site" description="Nucleophile" evidence="5">
    <location>
        <position position="50"/>
    </location>
</feature>
<name>A0A6G9CSR2_RHOER</name>
<dbReference type="CDD" id="cd02573">
    <property type="entry name" value="PseudoU_synth_EcTruB"/>
    <property type="match status" value="1"/>
</dbReference>
<accession>A0A6G9CSR2</accession>
<dbReference type="NCBIfam" id="TIGR00431">
    <property type="entry name" value="TruB"/>
    <property type="match status" value="1"/>
</dbReference>
<protein>
    <recommendedName>
        <fullName evidence="5">tRNA pseudouridine synthase B</fullName>
        <ecNumber evidence="5">5.4.99.25</ecNumber>
    </recommendedName>
    <alternativeName>
        <fullName evidence="5">tRNA pseudouridine(55) synthase</fullName>
        <shortName evidence="5">Psi55 synthase</shortName>
    </alternativeName>
    <alternativeName>
        <fullName evidence="5">tRNA pseudouridylate synthase</fullName>
    </alternativeName>
    <alternativeName>
        <fullName evidence="5">tRNA-uridine isomerase</fullName>
    </alternativeName>
</protein>
<comment type="catalytic activity">
    <reaction evidence="1 5">
        <text>uridine(55) in tRNA = pseudouridine(55) in tRNA</text>
        <dbReference type="Rhea" id="RHEA:42532"/>
        <dbReference type="Rhea" id="RHEA-COMP:10101"/>
        <dbReference type="Rhea" id="RHEA-COMP:10102"/>
        <dbReference type="ChEBI" id="CHEBI:65314"/>
        <dbReference type="ChEBI" id="CHEBI:65315"/>
        <dbReference type="EC" id="5.4.99.25"/>
    </reaction>
</comment>
<comment type="similarity">
    <text evidence="2 5">Belongs to the pseudouridine synthase TruB family. Type 1 subfamily.</text>
</comment>
<dbReference type="GO" id="GO:1990481">
    <property type="term" value="P:mRNA pseudouridine synthesis"/>
    <property type="evidence" value="ECO:0007669"/>
    <property type="project" value="TreeGrafter"/>
</dbReference>
<evidence type="ECO:0000256" key="3">
    <source>
        <dbReference type="ARBA" id="ARBA00022694"/>
    </source>
</evidence>
<dbReference type="Proteomes" id="UP000502345">
    <property type="component" value="Chromosome"/>
</dbReference>
<sequence>MSAREKPSSGLVGAGILIVDKEAGITSHDVVARCRKLLNTRKVGHAGTLDPMATGVLVLGVERATKLLGLLALTTKAYSATIRLGAATDTDDAEGEVLTSADASQVTDAEIAAIVATLTGDIKQIPASVSAIKVDGQRAHALVRAGETVELAPRPVTVSTFEVLARRDVPGGFVDLDVDVECSSGTYIRSLARDLGRELGVGGHLTALRRTRVGPFTLEHARTLEDLADQPGVSLDIDQGRADGFSASADHGGRSRGDQPGALARADRDEGDLCGDRSHRSHDCASAGEGSTRQFGDGRATGDASRVIVRERVDGDLDGCVDALAQVHECDGYPNTWPQNPHRWLSSPTVVKAWVGESDGRVVGHVAVDSEVAGAPTTAGSIAVSRLFVHPGSRGNGLSDALLDAVTDFAAESRLELVLDVVDDALPAIALYERRGWVYVDERLADWTRTDGVRPVERRYRLPL</sequence>
<keyword evidence="3 5" id="KW-0819">tRNA processing</keyword>
<evidence type="ECO:0000256" key="4">
    <source>
        <dbReference type="ARBA" id="ARBA00023235"/>
    </source>
</evidence>
<dbReference type="PANTHER" id="PTHR13767:SF2">
    <property type="entry name" value="PSEUDOURIDYLATE SYNTHASE TRUB1"/>
    <property type="match status" value="1"/>
</dbReference>
<dbReference type="PANTHER" id="PTHR13767">
    <property type="entry name" value="TRNA-PSEUDOURIDINE SYNTHASE"/>
    <property type="match status" value="1"/>
</dbReference>
<feature type="domain" description="N-acetyltransferase" evidence="7">
    <location>
        <begin position="307"/>
        <end position="463"/>
    </location>
</feature>
<evidence type="ECO:0000256" key="1">
    <source>
        <dbReference type="ARBA" id="ARBA00000385"/>
    </source>
</evidence>
<dbReference type="InterPro" id="IPR002501">
    <property type="entry name" value="PsdUridine_synth_N"/>
</dbReference>
<dbReference type="InterPro" id="IPR016181">
    <property type="entry name" value="Acyl_CoA_acyltransferase"/>
</dbReference>
<feature type="region of interest" description="Disordered" evidence="6">
    <location>
        <begin position="230"/>
        <end position="303"/>
    </location>
</feature>
<dbReference type="InterPro" id="IPR020103">
    <property type="entry name" value="PsdUridine_synth_cat_dom_sf"/>
</dbReference>
<comment type="function">
    <text evidence="5">Responsible for synthesis of pseudouridine from uracil-55 in the psi GC loop of transfer RNAs.</text>
</comment>
<dbReference type="Gene3D" id="3.30.2350.10">
    <property type="entry name" value="Pseudouridine synthase"/>
    <property type="match status" value="1"/>
</dbReference>
<dbReference type="CDD" id="cd04301">
    <property type="entry name" value="NAT_SF"/>
    <property type="match status" value="1"/>
</dbReference>
<dbReference type="InterPro" id="IPR014780">
    <property type="entry name" value="tRNA_psdUridine_synth_TruB"/>
</dbReference>
<dbReference type="InterPro" id="IPR032819">
    <property type="entry name" value="TruB_C"/>
</dbReference>
<dbReference type="Gene3D" id="3.40.630.30">
    <property type="match status" value="1"/>
</dbReference>
<keyword evidence="4 5" id="KW-0413">Isomerase</keyword>
<dbReference type="EC" id="5.4.99.25" evidence="5"/>
<evidence type="ECO:0000256" key="2">
    <source>
        <dbReference type="ARBA" id="ARBA00005642"/>
    </source>
</evidence>
<proteinExistence type="inferred from homology"/>
<dbReference type="AlphaFoldDB" id="A0A6G9CSR2"/>
<gene>
    <name evidence="5" type="primary">truB</name>
    <name evidence="8" type="ORF">G9444_2793</name>
</gene>
<dbReference type="GO" id="GO:0031119">
    <property type="term" value="P:tRNA pseudouridine synthesis"/>
    <property type="evidence" value="ECO:0007669"/>
    <property type="project" value="UniProtKB-UniRule"/>
</dbReference>
<dbReference type="Pfam" id="PF00583">
    <property type="entry name" value="Acetyltransf_1"/>
    <property type="match status" value="1"/>
</dbReference>
<dbReference type="PROSITE" id="PS51186">
    <property type="entry name" value="GNAT"/>
    <property type="match status" value="1"/>
</dbReference>
<dbReference type="GO" id="GO:0003723">
    <property type="term" value="F:RNA binding"/>
    <property type="evidence" value="ECO:0007669"/>
    <property type="project" value="InterPro"/>
</dbReference>
<evidence type="ECO:0000256" key="5">
    <source>
        <dbReference type="HAMAP-Rule" id="MF_01080"/>
    </source>
</evidence>
<dbReference type="Pfam" id="PF16198">
    <property type="entry name" value="TruB_C_2"/>
    <property type="match status" value="1"/>
</dbReference>
<evidence type="ECO:0000256" key="6">
    <source>
        <dbReference type="SAM" id="MobiDB-lite"/>
    </source>
</evidence>
<dbReference type="SUPFAM" id="SSF55120">
    <property type="entry name" value="Pseudouridine synthase"/>
    <property type="match status" value="1"/>
</dbReference>
<dbReference type="EMBL" id="CP050124">
    <property type="protein sequence ID" value="QIP40037.1"/>
    <property type="molecule type" value="Genomic_DNA"/>
</dbReference>
<reference evidence="8 9" key="1">
    <citation type="submission" date="2020-03" db="EMBL/GenBank/DDBJ databases">
        <title>Screen low temperature-resistant strains for efficient degradation of petroleum hydrocarbons under the low temperature.</title>
        <authorList>
            <person name="Wang Y."/>
            <person name="Chen J."/>
        </authorList>
    </citation>
    <scope>NUCLEOTIDE SEQUENCE [LARGE SCALE GENOMIC DNA]</scope>
    <source>
        <strain evidence="8 9">KB1</strain>
    </source>
</reference>